<protein>
    <submittedName>
        <fullName evidence="2">Lysophospholipase L1</fullName>
    </submittedName>
</protein>
<dbReference type="CDD" id="cd00229">
    <property type="entry name" value="SGNH_hydrolase"/>
    <property type="match status" value="1"/>
</dbReference>
<organism evidence="2 3">
    <name type="scientific">Bradyrhizobium erythrophlei</name>
    <dbReference type="NCBI Taxonomy" id="1437360"/>
    <lineage>
        <taxon>Bacteria</taxon>
        <taxon>Pseudomonadati</taxon>
        <taxon>Pseudomonadota</taxon>
        <taxon>Alphaproteobacteria</taxon>
        <taxon>Hyphomicrobiales</taxon>
        <taxon>Nitrobacteraceae</taxon>
        <taxon>Bradyrhizobium</taxon>
    </lineage>
</organism>
<proteinExistence type="predicted"/>
<dbReference type="InterPro" id="IPR036514">
    <property type="entry name" value="SGNH_hydro_sf"/>
</dbReference>
<evidence type="ECO:0000313" key="2">
    <source>
        <dbReference type="EMBL" id="SHH95075.1"/>
    </source>
</evidence>
<name>A0A1M5X5J5_9BRAD</name>
<dbReference type="RefSeq" id="WP_079605320.1">
    <property type="nucleotide sequence ID" value="NZ_LT670817.1"/>
</dbReference>
<dbReference type="OrthoDB" id="8355047at2"/>
<reference evidence="2 3" key="1">
    <citation type="submission" date="2016-11" db="EMBL/GenBank/DDBJ databases">
        <authorList>
            <person name="Jaros S."/>
            <person name="Januszkiewicz K."/>
            <person name="Wedrychowicz H."/>
        </authorList>
    </citation>
    <scope>NUCLEOTIDE SEQUENCE [LARGE SCALE GENOMIC DNA]</scope>
    <source>
        <strain evidence="2 3">GAS138</strain>
    </source>
</reference>
<dbReference type="EMBL" id="LT670817">
    <property type="protein sequence ID" value="SHH95075.1"/>
    <property type="molecule type" value="Genomic_DNA"/>
</dbReference>
<gene>
    <name evidence="2" type="ORF">SAMN05443248_7039</name>
</gene>
<dbReference type="Pfam" id="PF13472">
    <property type="entry name" value="Lipase_GDSL_2"/>
    <property type="match status" value="1"/>
</dbReference>
<dbReference type="InterPro" id="IPR013830">
    <property type="entry name" value="SGNH_hydro"/>
</dbReference>
<dbReference type="Proteomes" id="UP000189796">
    <property type="component" value="Chromosome I"/>
</dbReference>
<evidence type="ECO:0000259" key="1">
    <source>
        <dbReference type="Pfam" id="PF13472"/>
    </source>
</evidence>
<feature type="domain" description="SGNH hydrolase-type esterase" evidence="1">
    <location>
        <begin position="52"/>
        <end position="197"/>
    </location>
</feature>
<dbReference type="AlphaFoldDB" id="A0A1M5X5J5"/>
<evidence type="ECO:0000313" key="3">
    <source>
        <dbReference type="Proteomes" id="UP000189796"/>
    </source>
</evidence>
<accession>A0A1M5X5J5</accession>
<dbReference type="Gene3D" id="3.40.50.1110">
    <property type="entry name" value="SGNH hydrolase"/>
    <property type="match status" value="1"/>
</dbReference>
<dbReference type="SUPFAM" id="SSF52266">
    <property type="entry name" value="SGNH hydrolase"/>
    <property type="match status" value="1"/>
</dbReference>
<sequence>MKATRWAIFLLVLAASNITTGYVIKKNVDHQRDMLEALEKMSRTKGTFIVIIGDSLTQNARLPASVCGIPLINAGIGGSRASTFIPFAEEMTARRLSPALIVITLGINDAVLAYRTDFRATYGLLIDSLPKSPIALATLAPVDTNFPVAKMLNPSTIKSIDAAIIEIAASRGAPIIDLGAIVGIESRDGIHPTESSYHHWITVIVAGIESALKCDGALSREPH</sequence>
<dbReference type="GO" id="GO:0016788">
    <property type="term" value="F:hydrolase activity, acting on ester bonds"/>
    <property type="evidence" value="ECO:0007669"/>
    <property type="project" value="UniProtKB-ARBA"/>
</dbReference>